<organism evidence="1 2">
    <name type="scientific">Streptomyces malaysiense</name>
    <dbReference type="NCBI Taxonomy" id="1428626"/>
    <lineage>
        <taxon>Bacteria</taxon>
        <taxon>Bacillati</taxon>
        <taxon>Actinomycetota</taxon>
        <taxon>Actinomycetes</taxon>
        <taxon>Kitasatosporales</taxon>
        <taxon>Streptomycetaceae</taxon>
        <taxon>Streptomyces</taxon>
    </lineage>
</organism>
<accession>A0A1J4PZ54</accession>
<sequence>MGAGLLSGHPTYTLMHRAVALSYTVRVPSGRLRVVDTGPIAELAAHADLFLSCVMFRDKVTVLLVSDAVK</sequence>
<protein>
    <submittedName>
        <fullName evidence="1">Uncharacterized protein</fullName>
    </submittedName>
</protein>
<evidence type="ECO:0000313" key="2">
    <source>
        <dbReference type="Proteomes" id="UP000034838"/>
    </source>
</evidence>
<dbReference type="EMBL" id="LBDA02000051">
    <property type="protein sequence ID" value="OIK25564.1"/>
    <property type="molecule type" value="Genomic_DNA"/>
</dbReference>
<gene>
    <name evidence="1" type="ORF">VT52_021305</name>
</gene>
<evidence type="ECO:0000313" key="1">
    <source>
        <dbReference type="EMBL" id="OIK25564.1"/>
    </source>
</evidence>
<keyword evidence="2" id="KW-1185">Reference proteome</keyword>
<reference evidence="1" key="1">
    <citation type="submission" date="2016-10" db="EMBL/GenBank/DDBJ databases">
        <title>Genome sequence of Streptomyces malaysiense MUSC 136.</title>
        <authorList>
            <person name="Lee L.-H."/>
            <person name="Ser H.-L."/>
        </authorList>
    </citation>
    <scope>NUCLEOTIDE SEQUENCE [LARGE SCALE GENOMIC DNA]</scope>
    <source>
        <strain evidence="1">MUSC 136</strain>
    </source>
</reference>
<dbReference type="AlphaFoldDB" id="A0A1J4PZ54"/>
<proteinExistence type="predicted"/>
<name>A0A1J4PZ54_9ACTN</name>
<dbReference type="Proteomes" id="UP000034838">
    <property type="component" value="Unassembled WGS sequence"/>
</dbReference>
<comment type="caution">
    <text evidence="1">The sequence shown here is derived from an EMBL/GenBank/DDBJ whole genome shotgun (WGS) entry which is preliminary data.</text>
</comment>